<protein>
    <submittedName>
        <fullName evidence="9">Uncharacterized protein DUF421</fullName>
    </submittedName>
</protein>
<dbReference type="InterPro" id="IPR023090">
    <property type="entry name" value="UPF0702_alpha/beta_dom_sf"/>
</dbReference>
<gene>
    <name evidence="9" type="ORF">DFQ10_1027</name>
</gene>
<dbReference type="RefSeq" id="WP_115816462.1">
    <property type="nucleotide sequence ID" value="NZ_QRDV01000002.1"/>
</dbReference>
<proteinExistence type="inferred from homology"/>
<dbReference type="GO" id="GO:0005886">
    <property type="term" value="C:plasma membrane"/>
    <property type="evidence" value="ECO:0007669"/>
    <property type="project" value="UniProtKB-SubCell"/>
</dbReference>
<dbReference type="Pfam" id="PF04239">
    <property type="entry name" value="DUF421"/>
    <property type="match status" value="1"/>
</dbReference>
<evidence type="ECO:0000256" key="6">
    <source>
        <dbReference type="ARBA" id="ARBA00023136"/>
    </source>
</evidence>
<accession>A0A3D9H6L3</accession>
<evidence type="ECO:0000256" key="4">
    <source>
        <dbReference type="ARBA" id="ARBA00022692"/>
    </source>
</evidence>
<keyword evidence="4 7" id="KW-0812">Transmembrane</keyword>
<evidence type="ECO:0000256" key="3">
    <source>
        <dbReference type="ARBA" id="ARBA00022475"/>
    </source>
</evidence>
<evidence type="ECO:0000313" key="9">
    <source>
        <dbReference type="EMBL" id="RED45140.1"/>
    </source>
</evidence>
<evidence type="ECO:0000256" key="1">
    <source>
        <dbReference type="ARBA" id="ARBA00004651"/>
    </source>
</evidence>
<evidence type="ECO:0000256" key="2">
    <source>
        <dbReference type="ARBA" id="ARBA00006448"/>
    </source>
</evidence>
<comment type="similarity">
    <text evidence="2">Belongs to the UPF0702 family.</text>
</comment>
<dbReference type="EMBL" id="QRDV01000002">
    <property type="protein sequence ID" value="RED45140.1"/>
    <property type="molecule type" value="Genomic_DNA"/>
</dbReference>
<dbReference type="InterPro" id="IPR007353">
    <property type="entry name" value="DUF421"/>
</dbReference>
<feature type="domain" description="YetF C-terminal" evidence="8">
    <location>
        <begin position="89"/>
        <end position="158"/>
    </location>
</feature>
<dbReference type="AlphaFoldDB" id="A0A3D9H6L3"/>
<dbReference type="PANTHER" id="PTHR34582:SF6">
    <property type="entry name" value="UPF0702 TRANSMEMBRANE PROTEIN YCAP"/>
    <property type="match status" value="1"/>
</dbReference>
<name>A0A3D9H6L3_9FLAO</name>
<feature type="transmembrane region" description="Helical" evidence="7">
    <location>
        <begin position="12"/>
        <end position="32"/>
    </location>
</feature>
<keyword evidence="6 7" id="KW-0472">Membrane</keyword>
<keyword evidence="3" id="KW-1003">Cell membrane</keyword>
<keyword evidence="5 7" id="KW-1133">Transmembrane helix</keyword>
<feature type="transmembrane region" description="Helical" evidence="7">
    <location>
        <begin position="44"/>
        <end position="61"/>
    </location>
</feature>
<feature type="transmembrane region" description="Helical" evidence="7">
    <location>
        <begin position="67"/>
        <end position="87"/>
    </location>
</feature>
<keyword evidence="10" id="KW-1185">Reference proteome</keyword>
<dbReference type="Proteomes" id="UP000256980">
    <property type="component" value="Unassembled WGS sequence"/>
</dbReference>
<organism evidence="9 10">
    <name type="scientific">Winogradskyella eximia</name>
    <dbReference type="NCBI Taxonomy" id="262006"/>
    <lineage>
        <taxon>Bacteria</taxon>
        <taxon>Pseudomonadati</taxon>
        <taxon>Bacteroidota</taxon>
        <taxon>Flavobacteriia</taxon>
        <taxon>Flavobacteriales</taxon>
        <taxon>Flavobacteriaceae</taxon>
        <taxon>Winogradskyella</taxon>
    </lineage>
</organism>
<comment type="subcellular location">
    <subcellularLocation>
        <location evidence="1">Cell membrane</location>
        <topology evidence="1">Multi-pass membrane protein</topology>
    </subcellularLocation>
</comment>
<evidence type="ECO:0000256" key="7">
    <source>
        <dbReference type="SAM" id="Phobius"/>
    </source>
</evidence>
<evidence type="ECO:0000259" key="8">
    <source>
        <dbReference type="Pfam" id="PF04239"/>
    </source>
</evidence>
<evidence type="ECO:0000313" key="10">
    <source>
        <dbReference type="Proteomes" id="UP000256980"/>
    </source>
</evidence>
<dbReference type="OrthoDB" id="9793799at2"/>
<dbReference type="PANTHER" id="PTHR34582">
    <property type="entry name" value="UPF0702 TRANSMEMBRANE PROTEIN YCAP"/>
    <property type="match status" value="1"/>
</dbReference>
<comment type="caution">
    <text evidence="9">The sequence shown here is derived from an EMBL/GenBank/DDBJ whole genome shotgun (WGS) entry which is preliminary data.</text>
</comment>
<reference evidence="9 10" key="1">
    <citation type="submission" date="2018-07" db="EMBL/GenBank/DDBJ databases">
        <title>Genomic Encyclopedia of Type Strains, Phase III (KMG-III): the genomes of soil and plant-associated and newly described type strains.</title>
        <authorList>
            <person name="Whitman W."/>
        </authorList>
    </citation>
    <scope>NUCLEOTIDE SEQUENCE [LARGE SCALE GENOMIC DNA]</scope>
    <source>
        <strain evidence="9 10">CECT 7946</strain>
    </source>
</reference>
<evidence type="ECO:0000256" key="5">
    <source>
        <dbReference type="ARBA" id="ARBA00022989"/>
    </source>
</evidence>
<sequence length="169" mass="18661">MNDWFKFSTDGLLAIILTAIGIYMALVILTRISGKRSFSKMSSFDFAMTVSIGSILATVIVSKSVSLQYGIIGLVLIYSLQMVVAAARHYKPIRNLVDNKPTLLMQNGKLIKDNLKKCKVTESDVKAKLREANVIQLSEVKAVVFESTGDISVLHGADDKAIDDWIMDF</sequence>
<dbReference type="Gene3D" id="3.30.240.20">
    <property type="entry name" value="bsu07140 like domains"/>
    <property type="match status" value="1"/>
</dbReference>